<protein>
    <submittedName>
        <fullName evidence="1">Uncharacterized protein</fullName>
    </submittedName>
</protein>
<evidence type="ECO:0000313" key="1">
    <source>
        <dbReference type="EMBL" id="PZQ50948.1"/>
    </source>
</evidence>
<dbReference type="AlphaFoldDB" id="A0A2W5NER8"/>
<sequence length="59" mass="6567">MVPAAIARIAVPIIQVFIFIPLRGAQANVRPARPTLSTFTGRARQRGLRLCDILWILQV</sequence>
<reference evidence="1 2" key="1">
    <citation type="submission" date="2017-08" db="EMBL/GenBank/DDBJ databases">
        <title>Infants hospitalized years apart are colonized by the same room-sourced microbial strains.</title>
        <authorList>
            <person name="Brooks B."/>
            <person name="Olm M.R."/>
            <person name="Firek B.A."/>
            <person name="Baker R."/>
            <person name="Thomas B.C."/>
            <person name="Morowitz M.J."/>
            <person name="Banfield J.F."/>
        </authorList>
    </citation>
    <scope>NUCLEOTIDE SEQUENCE [LARGE SCALE GENOMIC DNA]</scope>
    <source>
        <strain evidence="1">S2_005_002_R2_33</strain>
    </source>
</reference>
<comment type="caution">
    <text evidence="1">The sequence shown here is derived from an EMBL/GenBank/DDBJ whole genome shotgun (WGS) entry which is preliminary data.</text>
</comment>
<accession>A0A2W5NER8</accession>
<gene>
    <name evidence="1" type="ORF">DI555_21965</name>
</gene>
<proteinExistence type="predicted"/>
<name>A0A2W5NER8_9SPHN</name>
<dbReference type="EMBL" id="QFPX01000031">
    <property type="protein sequence ID" value="PZQ50948.1"/>
    <property type="molecule type" value="Genomic_DNA"/>
</dbReference>
<evidence type="ECO:0000313" key="2">
    <source>
        <dbReference type="Proteomes" id="UP000249082"/>
    </source>
</evidence>
<organism evidence="1 2">
    <name type="scientific">Novosphingobium pentaromativorans</name>
    <dbReference type="NCBI Taxonomy" id="205844"/>
    <lineage>
        <taxon>Bacteria</taxon>
        <taxon>Pseudomonadati</taxon>
        <taxon>Pseudomonadota</taxon>
        <taxon>Alphaproteobacteria</taxon>
        <taxon>Sphingomonadales</taxon>
        <taxon>Sphingomonadaceae</taxon>
        <taxon>Novosphingobium</taxon>
    </lineage>
</organism>
<dbReference type="Proteomes" id="UP000249082">
    <property type="component" value="Unassembled WGS sequence"/>
</dbReference>